<evidence type="ECO:0000313" key="1">
    <source>
        <dbReference type="EMBL" id="VDG28164.1"/>
    </source>
</evidence>
<keyword evidence="2" id="KW-1185">Reference proteome</keyword>
<dbReference type="Proteomes" id="UP000289996">
    <property type="component" value="Unassembled WGS sequence"/>
</dbReference>
<sequence>MATKKFYFDYIKATVRFNTIKKLKFEMQDILISLDDVDEKSDFEDQIWLAICVTYQEWVTGLSAELLKGNSFLTQLFQMNDRTNLPADTVIDVLPGFGEYQERLKVFSLITDLGSHAETNSYFVNVSVRRFNGTPTELQKKAHATVTYELKF</sequence>
<accession>A0A660DY49</accession>
<name>A0A660DY49_9LACO</name>
<proteinExistence type="predicted"/>
<dbReference type="RefSeq" id="WP_130851680.1">
    <property type="nucleotide sequence ID" value="NZ_UYIG01000101.1"/>
</dbReference>
<protein>
    <submittedName>
        <fullName evidence="1">Uncharacterized protein</fullName>
    </submittedName>
</protein>
<evidence type="ECO:0000313" key="2">
    <source>
        <dbReference type="Proteomes" id="UP000289996"/>
    </source>
</evidence>
<dbReference type="AlphaFoldDB" id="A0A660DY49"/>
<organism evidence="1 2">
    <name type="scientific">Lactiplantibacillus mudanjiangensis</name>
    <dbReference type="NCBI Taxonomy" id="1296538"/>
    <lineage>
        <taxon>Bacteria</taxon>
        <taxon>Bacillati</taxon>
        <taxon>Bacillota</taxon>
        <taxon>Bacilli</taxon>
        <taxon>Lactobacillales</taxon>
        <taxon>Lactobacillaceae</taxon>
        <taxon>Lactiplantibacillus</taxon>
    </lineage>
</organism>
<reference evidence="1 2" key="1">
    <citation type="submission" date="2018-11" db="EMBL/GenBank/DDBJ databases">
        <authorList>
            <person name="Wuyts S."/>
        </authorList>
    </citation>
    <scope>NUCLEOTIDE SEQUENCE [LARGE SCALE GENOMIC DNA]</scope>
    <source>
        <strain evidence="1">Lactobacillus mudanjiangensis AMBF249</strain>
    </source>
</reference>
<dbReference type="EMBL" id="UYIG01000101">
    <property type="protein sequence ID" value="VDG28164.1"/>
    <property type="molecule type" value="Genomic_DNA"/>
</dbReference>
<gene>
    <name evidence="1" type="ORF">MUDAN_MDHGFNIF_02888</name>
</gene>